<reference evidence="1" key="1">
    <citation type="submission" date="2018-06" db="EMBL/GenBank/DDBJ databases">
        <authorList>
            <person name="Zhirakovskaya E."/>
        </authorList>
    </citation>
    <scope>NUCLEOTIDE SEQUENCE</scope>
</reference>
<evidence type="ECO:0000313" key="1">
    <source>
        <dbReference type="EMBL" id="VAW50216.1"/>
    </source>
</evidence>
<dbReference type="AlphaFoldDB" id="A0A3B0X0S7"/>
<proteinExistence type="predicted"/>
<organism evidence="1">
    <name type="scientific">hydrothermal vent metagenome</name>
    <dbReference type="NCBI Taxonomy" id="652676"/>
    <lineage>
        <taxon>unclassified sequences</taxon>
        <taxon>metagenomes</taxon>
        <taxon>ecological metagenomes</taxon>
    </lineage>
</organism>
<dbReference type="EMBL" id="UOFE01000001">
    <property type="protein sequence ID" value="VAW50216.1"/>
    <property type="molecule type" value="Genomic_DNA"/>
</dbReference>
<gene>
    <name evidence="1" type="ORF">MNBD_GAMMA05-2057</name>
</gene>
<sequence>MPITVTLTEDVVPAEKQGQVVKEITDSFLEHHKLGGNTVMTPNVTTQLHIQPMRETFSGGEPVSGAWIEIKVPSFALSDREVQKRFFADVTELVHQHSGGKLPKKHIWTNVLHTVDGTWNMDGIAKTNEELGEAISRG</sequence>
<accession>A0A3B0X0S7</accession>
<evidence type="ECO:0008006" key="2">
    <source>
        <dbReference type="Google" id="ProtNLM"/>
    </source>
</evidence>
<name>A0A3B0X0S7_9ZZZZ</name>
<protein>
    <recommendedName>
        <fullName evidence="2">4-oxalocrotonate tautomerase domain-containing protein</fullName>
    </recommendedName>
</protein>